<dbReference type="PANTHER" id="PTHR41259">
    <property type="entry name" value="DOUBLE-STRAND BREAK REPAIR RAD50 ATPASE, PUTATIVE-RELATED"/>
    <property type="match status" value="1"/>
</dbReference>
<evidence type="ECO:0000313" key="6">
    <source>
        <dbReference type="Proteomes" id="UP001204562"/>
    </source>
</evidence>
<gene>
    <name evidence="5" type="ORF">NE579_09230</name>
</gene>
<evidence type="ECO:0000313" key="5">
    <source>
        <dbReference type="EMBL" id="MCQ4770645.1"/>
    </source>
</evidence>
<accession>A0AAW5JU17</accession>
<feature type="coiled-coil region" evidence="1">
    <location>
        <begin position="544"/>
        <end position="612"/>
    </location>
</feature>
<dbReference type="PANTHER" id="PTHR41259:SF1">
    <property type="entry name" value="DOUBLE-STRAND BREAK REPAIR RAD50 ATPASE, PUTATIVE-RELATED"/>
    <property type="match status" value="1"/>
</dbReference>
<comment type="caution">
    <text evidence="5">The sequence shown here is derived from an EMBL/GenBank/DDBJ whole genome shotgun (WGS) entry which is preliminary data.</text>
</comment>
<name>A0AAW5JU17_9FIRM</name>
<dbReference type="EMBL" id="JANFYS010000017">
    <property type="protein sequence ID" value="MCQ4770645.1"/>
    <property type="molecule type" value="Genomic_DNA"/>
</dbReference>
<feature type="domain" description="YhaN AAA" evidence="4">
    <location>
        <begin position="1"/>
        <end position="55"/>
    </location>
</feature>
<dbReference type="RefSeq" id="WP_256304031.1">
    <property type="nucleotide sequence ID" value="NZ_JANFYS010000017.1"/>
</dbReference>
<keyword evidence="1" id="KW-0175">Coiled coil</keyword>
<keyword evidence="3" id="KW-1133">Transmembrane helix</keyword>
<feature type="region of interest" description="Disordered" evidence="2">
    <location>
        <begin position="512"/>
        <end position="538"/>
    </location>
</feature>
<feature type="transmembrane region" description="Helical" evidence="3">
    <location>
        <begin position="379"/>
        <end position="399"/>
    </location>
</feature>
<reference evidence="5" key="1">
    <citation type="submission" date="2022-06" db="EMBL/GenBank/DDBJ databases">
        <title>Isolation of gut microbiota from human fecal samples.</title>
        <authorList>
            <person name="Pamer E.G."/>
            <person name="Barat B."/>
            <person name="Waligurski E."/>
            <person name="Medina S."/>
            <person name="Paddock L."/>
            <person name="Mostad J."/>
        </authorList>
    </citation>
    <scope>NUCLEOTIDE SEQUENCE</scope>
    <source>
        <strain evidence="5">DFI.9.91</strain>
    </source>
</reference>
<evidence type="ECO:0000259" key="4">
    <source>
        <dbReference type="Pfam" id="PF13514"/>
    </source>
</evidence>
<dbReference type="SUPFAM" id="SSF52540">
    <property type="entry name" value="P-loop containing nucleoside triphosphate hydrolases"/>
    <property type="match status" value="1"/>
</dbReference>
<dbReference type="AlphaFoldDB" id="A0AAW5JU17"/>
<dbReference type="Pfam" id="PF13514">
    <property type="entry name" value="AAA_27"/>
    <property type="match status" value="1"/>
</dbReference>
<feature type="transmembrane region" description="Helical" evidence="3">
    <location>
        <begin position="355"/>
        <end position="373"/>
    </location>
</feature>
<protein>
    <submittedName>
        <fullName evidence="5">AAA family ATPase</fullName>
    </submittedName>
</protein>
<evidence type="ECO:0000256" key="1">
    <source>
        <dbReference type="SAM" id="Coils"/>
    </source>
</evidence>
<dbReference type="InterPro" id="IPR027417">
    <property type="entry name" value="P-loop_NTPase"/>
</dbReference>
<feature type="coiled-coil region" evidence="1">
    <location>
        <begin position="191"/>
        <end position="271"/>
    </location>
</feature>
<organism evidence="5 6">
    <name type="scientific">Intestinimonas massiliensis</name>
    <name type="common">ex Afouda et al. 2020</name>
    <dbReference type="NCBI Taxonomy" id="1673721"/>
    <lineage>
        <taxon>Bacteria</taxon>
        <taxon>Bacillati</taxon>
        <taxon>Bacillota</taxon>
        <taxon>Clostridia</taxon>
        <taxon>Eubacteriales</taxon>
        <taxon>Intestinimonas</taxon>
    </lineage>
</organism>
<dbReference type="Proteomes" id="UP001204562">
    <property type="component" value="Unassembled WGS sequence"/>
</dbReference>
<evidence type="ECO:0000256" key="2">
    <source>
        <dbReference type="SAM" id="MobiDB-lite"/>
    </source>
</evidence>
<keyword evidence="3" id="KW-0472">Membrane</keyword>
<evidence type="ECO:0000256" key="3">
    <source>
        <dbReference type="SAM" id="Phobius"/>
    </source>
</evidence>
<proteinExistence type="predicted"/>
<sequence>MRIKKMTATFGKLDGAVLELREGLNILTAPNEAGKSTWCAFLRAMLYGIPTRERDTRTALAEKNRYAPWSGAPMAGEIELTWRGQDITLRRFAKGASPFGGFEAVYTGTGEAVSGLTAENCGEVLLGVGRETFQRTAFVGQSGVPIDADPDLEKRIAALVSSGEEDVSYSQTEKTLRGWLNRRRHNKTGLIPRLEEERTGIEGELAQMRQLTRQAGEAESQRDELTARKRALEAEAAAQKARQEWARREQYKAAVAELEAARKELADLEAEAGPLPDKEKLRQAQGELAYLKTLEASQKEAQNQREPARRAVDRAEQAAADPVFDGMDPDQAWKRANEDAVRVRELEQKKATPQIVAGVLLLLAAAAFGGAGALSQGNYLFFAAAGLELAAGVGFLLAARKSRREWDRERRAILARSESQFPDDILARANAYRERWVDVEEARRRSEAVEQSIRDLDTQRERLWLGLLAFVHGFAPAVTDPFGVSAALSRALSLDERVATARVKAEGARKLVASIPMPEGPAPAEGTPPPPPAAHSPAETAAALAAVNGELSRLERELAALQGRRTALGDPDALEAGRDALERELERRQGEYRALSLALEVLDEANAQLQARFSPELNRRAGELFAALTGGRYASIALNRELEASVRPAGDVLPRRALSLSRGTVDQLYLAVRLAVCDLALPAADPAPLVLDDALADFDDGRMALALETLEEYARGRQVLLFTCHGREAAWREGRG</sequence>
<dbReference type="Gene3D" id="3.40.50.300">
    <property type="entry name" value="P-loop containing nucleotide triphosphate hydrolases"/>
    <property type="match status" value="2"/>
</dbReference>
<dbReference type="InterPro" id="IPR038734">
    <property type="entry name" value="YhaN_AAA"/>
</dbReference>
<keyword evidence="3" id="KW-0812">Transmembrane</keyword>
<feature type="compositionally biased region" description="Pro residues" evidence="2">
    <location>
        <begin position="518"/>
        <end position="534"/>
    </location>
</feature>